<dbReference type="PIRSF" id="PIRSF000505">
    <property type="entry name" value="EPSPS"/>
    <property type="match status" value="1"/>
</dbReference>
<comment type="pathway">
    <text evidence="1 7">Metabolic intermediate biosynthesis; chorismate biosynthesis; chorismate from D-erythrose 4-phosphate and phosphoenolpyruvate: step 6/7.</text>
</comment>
<evidence type="ECO:0000256" key="3">
    <source>
        <dbReference type="ARBA" id="ARBA00022605"/>
    </source>
</evidence>
<evidence type="ECO:0000256" key="4">
    <source>
        <dbReference type="ARBA" id="ARBA00022679"/>
    </source>
</evidence>
<comment type="similarity">
    <text evidence="2 7">Belongs to the EPSP synthase family.</text>
</comment>
<dbReference type="InterPro" id="IPR013792">
    <property type="entry name" value="RNA3'P_cycl/enolpyr_Trfase_a/b"/>
</dbReference>
<dbReference type="InterPro" id="IPR006264">
    <property type="entry name" value="EPSP_synthase"/>
</dbReference>
<evidence type="ECO:0000313" key="10">
    <source>
        <dbReference type="Proteomes" id="UP000824094"/>
    </source>
</evidence>
<feature type="domain" description="Enolpyruvate transferase" evidence="8">
    <location>
        <begin position="8"/>
        <end position="410"/>
    </location>
</feature>
<dbReference type="NCBIfam" id="TIGR01356">
    <property type="entry name" value="aroA"/>
    <property type="match status" value="1"/>
</dbReference>
<feature type="binding site" evidence="7">
    <location>
        <position position="159"/>
    </location>
    <ligand>
        <name>3-phosphoshikimate</name>
        <dbReference type="ChEBI" id="CHEBI:145989"/>
    </ligand>
</feature>
<dbReference type="AlphaFoldDB" id="A0A9D1MGP1"/>
<evidence type="ECO:0000256" key="7">
    <source>
        <dbReference type="HAMAP-Rule" id="MF_00210"/>
    </source>
</evidence>
<keyword evidence="3 7" id="KW-0028">Amino-acid biosynthesis</keyword>
<dbReference type="Gene3D" id="3.65.10.10">
    <property type="entry name" value="Enolpyruvate transferase domain"/>
    <property type="match status" value="2"/>
</dbReference>
<dbReference type="GO" id="GO:0008652">
    <property type="term" value="P:amino acid biosynthetic process"/>
    <property type="evidence" value="ECO:0007669"/>
    <property type="project" value="UniProtKB-KW"/>
</dbReference>
<organism evidence="9 10">
    <name type="scientific">Candidatus Stercoripulliclostridium merdigallinarum</name>
    <dbReference type="NCBI Taxonomy" id="2840951"/>
    <lineage>
        <taxon>Bacteria</taxon>
        <taxon>Bacillati</taxon>
        <taxon>Bacillota</taxon>
        <taxon>Clostridia</taxon>
        <taxon>Eubacteriales</taxon>
        <taxon>Candidatus Stercoripulliclostridium</taxon>
    </lineage>
</organism>
<feature type="binding site" evidence="7">
    <location>
        <position position="21"/>
    </location>
    <ligand>
        <name>3-phosphoshikimate</name>
        <dbReference type="ChEBI" id="CHEBI:145989"/>
    </ligand>
</feature>
<feature type="binding site" evidence="7">
    <location>
        <position position="328"/>
    </location>
    <ligand>
        <name>3-phosphoshikimate</name>
        <dbReference type="ChEBI" id="CHEBI:145989"/>
    </ligand>
</feature>
<evidence type="ECO:0000256" key="6">
    <source>
        <dbReference type="ARBA" id="ARBA00044633"/>
    </source>
</evidence>
<feature type="binding site" evidence="7">
    <location>
        <position position="184"/>
    </location>
    <ligand>
        <name>3-phosphoshikimate</name>
        <dbReference type="ChEBI" id="CHEBI:145989"/>
    </ligand>
</feature>
<feature type="binding site" evidence="7">
    <location>
        <position position="157"/>
    </location>
    <ligand>
        <name>3-phosphoshikimate</name>
        <dbReference type="ChEBI" id="CHEBI:145989"/>
    </ligand>
</feature>
<protein>
    <recommendedName>
        <fullName evidence="7">3-phosphoshikimate 1-carboxyvinyltransferase</fullName>
        <ecNumber evidence="7">2.5.1.19</ecNumber>
    </recommendedName>
    <alternativeName>
        <fullName evidence="7">5-enolpyruvylshikimate-3-phosphate synthase</fullName>
        <shortName evidence="7">EPSP synthase</shortName>
        <shortName evidence="7">EPSPS</shortName>
    </alternativeName>
</protein>
<feature type="binding site" evidence="7">
    <location>
        <position position="158"/>
    </location>
    <ligand>
        <name>3-phosphoshikimate</name>
        <dbReference type="ChEBI" id="CHEBI:145989"/>
    </ligand>
</feature>
<comment type="caution">
    <text evidence="9">The sequence shown here is derived from an EMBL/GenBank/DDBJ whole genome shotgun (WGS) entry which is preliminary data.</text>
</comment>
<evidence type="ECO:0000259" key="8">
    <source>
        <dbReference type="Pfam" id="PF00275"/>
    </source>
</evidence>
<name>A0A9D1MGP1_9FIRM</name>
<dbReference type="Pfam" id="PF00275">
    <property type="entry name" value="EPSP_synthase"/>
    <property type="match status" value="1"/>
</dbReference>
<evidence type="ECO:0000313" key="9">
    <source>
        <dbReference type="EMBL" id="HIU59821.1"/>
    </source>
</evidence>
<comment type="subunit">
    <text evidence="7">Monomer.</text>
</comment>
<comment type="function">
    <text evidence="7">Catalyzes the transfer of the enolpyruvyl moiety of phosphoenolpyruvate (PEP) to the 5-hydroxyl of shikimate-3-phosphate (S3P) to produce enolpyruvyl shikimate-3-phosphate and inorganic phosphate.</text>
</comment>
<dbReference type="GO" id="GO:0005737">
    <property type="term" value="C:cytoplasm"/>
    <property type="evidence" value="ECO:0007669"/>
    <property type="project" value="UniProtKB-SubCell"/>
</dbReference>
<evidence type="ECO:0000256" key="5">
    <source>
        <dbReference type="ARBA" id="ARBA00023141"/>
    </source>
</evidence>
<feature type="binding site" evidence="7">
    <location>
        <position position="332"/>
    </location>
    <ligand>
        <name>phosphoenolpyruvate</name>
        <dbReference type="ChEBI" id="CHEBI:58702"/>
    </ligand>
</feature>
<dbReference type="GO" id="GO:0003866">
    <property type="term" value="F:3-phosphoshikimate 1-carboxyvinyltransferase activity"/>
    <property type="evidence" value="ECO:0007669"/>
    <property type="project" value="UniProtKB-UniRule"/>
</dbReference>
<dbReference type="InterPro" id="IPR001986">
    <property type="entry name" value="Enolpyruvate_Tfrase_dom"/>
</dbReference>
<keyword evidence="7" id="KW-0963">Cytoplasm</keyword>
<feature type="binding site" evidence="7">
    <location>
        <position position="301"/>
    </location>
    <ligand>
        <name>3-phosphoshikimate</name>
        <dbReference type="ChEBI" id="CHEBI:145989"/>
    </ligand>
</feature>
<feature type="binding site" evidence="7">
    <location>
        <position position="116"/>
    </location>
    <ligand>
        <name>phosphoenolpyruvate</name>
        <dbReference type="ChEBI" id="CHEBI:58702"/>
    </ligand>
</feature>
<feature type="binding site" evidence="7">
    <location>
        <position position="22"/>
    </location>
    <ligand>
        <name>3-phosphoshikimate</name>
        <dbReference type="ChEBI" id="CHEBI:145989"/>
    </ligand>
</feature>
<sequence length="421" mass="44002">MSDVTVYPSKLSGRLTPPASKSHAHRLMIISAVSGHPLTILGDLNGDDIAATARCLSAIGTGVETGRGYIKITPNAFHDGDMDAGESGSTLRMLLPVIPTLGITARIDGRGRLPERPIGDIIEALRNAGAYVSDDKLPLKIGGEYAARRFVVFEPKSSQHISGMLIALAKIGGGRIDIFGELPSKGYVDMTVEALSEYGVTITADSEGYTVESGFTKFPDRILCEGDWSGAAALAAAAAVSGDVTIDGLKYPSAQPDSVIVKLLADIGAKTEVSKYGCMCSLRVQAADSIGLGFNADGAPDIVPVLAAVLAFSKGESSIYGVERLKIKESDRITSVVNALNATGAVADYDGKRIRIFGGKGKIRGGTVNANGDHRIAMMGAVLATGAEAPVTILGADCVKKSYPGFFERLAELGGKIEWKK</sequence>
<evidence type="ECO:0000256" key="1">
    <source>
        <dbReference type="ARBA" id="ARBA00004811"/>
    </source>
</evidence>
<dbReference type="PANTHER" id="PTHR21090">
    <property type="entry name" value="AROM/DEHYDROQUINATE SYNTHASE"/>
    <property type="match status" value="1"/>
</dbReference>
<dbReference type="EC" id="2.5.1.19" evidence="7"/>
<feature type="binding site" evidence="7">
    <location>
        <position position="375"/>
    </location>
    <ligand>
        <name>phosphoenolpyruvate</name>
        <dbReference type="ChEBI" id="CHEBI:58702"/>
    </ligand>
</feature>
<gene>
    <name evidence="7 9" type="primary">aroA</name>
    <name evidence="9" type="ORF">IAB05_00350</name>
</gene>
<dbReference type="EMBL" id="DVNF01000012">
    <property type="protein sequence ID" value="HIU59821.1"/>
    <property type="molecule type" value="Genomic_DNA"/>
</dbReference>
<comment type="caution">
    <text evidence="7">Lacks conserved residue(s) required for the propagation of feature annotation.</text>
</comment>
<dbReference type="GO" id="GO:0009423">
    <property type="term" value="P:chorismate biosynthetic process"/>
    <property type="evidence" value="ECO:0007669"/>
    <property type="project" value="UniProtKB-UniRule"/>
</dbReference>
<feature type="binding site" evidence="7">
    <location>
        <position position="88"/>
    </location>
    <ligand>
        <name>phosphoenolpyruvate</name>
        <dbReference type="ChEBI" id="CHEBI:58702"/>
    </ligand>
</feature>
<comment type="subcellular location">
    <subcellularLocation>
        <location evidence="7">Cytoplasm</location>
    </subcellularLocation>
</comment>
<dbReference type="HAMAP" id="MF_00210">
    <property type="entry name" value="EPSP_synth"/>
    <property type="match status" value="1"/>
</dbReference>
<feature type="active site" description="Proton acceptor" evidence="7">
    <location>
        <position position="301"/>
    </location>
</feature>
<dbReference type="SUPFAM" id="SSF55205">
    <property type="entry name" value="EPT/RTPC-like"/>
    <property type="match status" value="1"/>
</dbReference>
<feature type="binding site" evidence="7">
    <location>
        <position position="159"/>
    </location>
    <ligand>
        <name>phosphoenolpyruvate</name>
        <dbReference type="ChEBI" id="CHEBI:58702"/>
    </ligand>
</feature>
<feature type="binding site" evidence="7">
    <location>
        <position position="26"/>
    </location>
    <ligand>
        <name>3-phosphoshikimate</name>
        <dbReference type="ChEBI" id="CHEBI:145989"/>
    </ligand>
</feature>
<dbReference type="PANTHER" id="PTHR21090:SF5">
    <property type="entry name" value="PENTAFUNCTIONAL AROM POLYPEPTIDE"/>
    <property type="match status" value="1"/>
</dbReference>
<reference evidence="9" key="1">
    <citation type="submission" date="2020-10" db="EMBL/GenBank/DDBJ databases">
        <authorList>
            <person name="Gilroy R."/>
        </authorList>
    </citation>
    <scope>NUCLEOTIDE SEQUENCE</scope>
    <source>
        <strain evidence="9">18911</strain>
    </source>
</reference>
<keyword evidence="5 7" id="KW-0057">Aromatic amino acid biosynthesis</keyword>
<feature type="binding site" evidence="7">
    <location>
        <position position="21"/>
    </location>
    <ligand>
        <name>phosphoenolpyruvate</name>
        <dbReference type="ChEBI" id="CHEBI:58702"/>
    </ligand>
</feature>
<keyword evidence="4 7" id="KW-0808">Transferase</keyword>
<reference evidence="9" key="2">
    <citation type="journal article" date="2021" name="PeerJ">
        <title>Extensive microbial diversity within the chicken gut microbiome revealed by metagenomics and culture.</title>
        <authorList>
            <person name="Gilroy R."/>
            <person name="Ravi A."/>
            <person name="Getino M."/>
            <person name="Pursley I."/>
            <person name="Horton D.L."/>
            <person name="Alikhan N.F."/>
            <person name="Baker D."/>
            <person name="Gharbi K."/>
            <person name="Hall N."/>
            <person name="Watson M."/>
            <person name="Adriaenssens E.M."/>
            <person name="Foster-Nyarko E."/>
            <person name="Jarju S."/>
            <person name="Secka A."/>
            <person name="Antonio M."/>
            <person name="Oren A."/>
            <person name="Chaudhuri R.R."/>
            <person name="La Ragione R."/>
            <person name="Hildebrand F."/>
            <person name="Pallen M.J."/>
        </authorList>
    </citation>
    <scope>NUCLEOTIDE SEQUENCE</scope>
    <source>
        <strain evidence="9">18911</strain>
    </source>
</reference>
<accession>A0A9D1MGP1</accession>
<dbReference type="InterPro" id="IPR036968">
    <property type="entry name" value="Enolpyruvate_Tfrase_sf"/>
</dbReference>
<dbReference type="Proteomes" id="UP000824094">
    <property type="component" value="Unassembled WGS sequence"/>
</dbReference>
<comment type="catalytic activity">
    <reaction evidence="6">
        <text>3-phosphoshikimate + phosphoenolpyruvate = 5-O-(1-carboxyvinyl)-3-phosphoshikimate + phosphate</text>
        <dbReference type="Rhea" id="RHEA:21256"/>
        <dbReference type="ChEBI" id="CHEBI:43474"/>
        <dbReference type="ChEBI" id="CHEBI:57701"/>
        <dbReference type="ChEBI" id="CHEBI:58702"/>
        <dbReference type="ChEBI" id="CHEBI:145989"/>
        <dbReference type="EC" id="2.5.1.19"/>
    </reaction>
    <physiologicalReaction direction="left-to-right" evidence="6">
        <dbReference type="Rhea" id="RHEA:21257"/>
    </physiologicalReaction>
</comment>
<feature type="binding site" evidence="7">
    <location>
        <position position="401"/>
    </location>
    <ligand>
        <name>phosphoenolpyruvate</name>
        <dbReference type="ChEBI" id="CHEBI:58702"/>
    </ligand>
</feature>
<evidence type="ECO:0000256" key="2">
    <source>
        <dbReference type="ARBA" id="ARBA00009948"/>
    </source>
</evidence>
<proteinExistence type="inferred from homology"/>
<dbReference type="GO" id="GO:0009073">
    <property type="term" value="P:aromatic amino acid family biosynthetic process"/>
    <property type="evidence" value="ECO:0007669"/>
    <property type="project" value="UniProtKB-KW"/>
</dbReference>